<dbReference type="GeneID" id="136800621"/>
<protein>
    <submittedName>
        <fullName evidence="2">Uncharacterized protein</fullName>
    </submittedName>
</protein>
<name>A0A7M5V3B9_9CNID</name>
<evidence type="ECO:0000313" key="3">
    <source>
        <dbReference type="Proteomes" id="UP000594262"/>
    </source>
</evidence>
<evidence type="ECO:0000313" key="2">
    <source>
        <dbReference type="EnsemblMetazoa" id="CLYHEMP005412.1"/>
    </source>
</evidence>
<feature type="region of interest" description="Disordered" evidence="1">
    <location>
        <begin position="66"/>
        <end position="103"/>
    </location>
</feature>
<feature type="region of interest" description="Disordered" evidence="1">
    <location>
        <begin position="616"/>
        <end position="660"/>
    </location>
</feature>
<feature type="compositionally biased region" description="Polar residues" evidence="1">
    <location>
        <begin position="66"/>
        <end position="76"/>
    </location>
</feature>
<sequence length="682" mass="79594">MDDNLDKVAAGETSTLVGKRKLNEDFMKEEEIEPKVSKRDETIEANRGTNDTTEIVNISESNKISSVSFDESTENTDISKADDLPSAENVKSHPASEYSNVLRSQRPLHSMGMYHRYELHGIIPENVVAAFKREKNMTLRKTRKESKSKDKSDWKEKCNLSNKIFNELIENHCRQNGIDPLTLLENGREKLKLFRENRDNRIDNITLDPHKYPRSQEPIDLMTMYSRAELKWACPKKFIADCQNKRLAWYRQKADELTDKTPITERRVSCESFKYFNEMIETYCTQHDIDLKSFIQDKNNRKDKKTIRSHQNNDKPKYSSSSASAANSTSFTGNFSHDFTSDSQTEGFMSFEGSSGQASKNVDMLSTSNANCHELDTKPLISQQTMNQAININLNSDKVLRSQRPLETMTFYQLDELSGIVPESVIVAFQYEQRKFLEKNLRKELKKASKRAEKKIARRKMVQIANRLFNELIEQYCVENNIDPMKLLENESEIDPKKQPNGCMQVAKDVHVGSGIDWNRLPRSKEPLHFMQLYRDLEMKDTIPIDVFKDCQRKRQKFKEDQKKAVQKHNPVTTHKILCESYKYFNELIEEYCQQNNIVMNQMISNREKSLAEKRKHVFDKKQQKRKGKKRSVANESLEGYDDFQGYNETNEDFDGNERFDEDDSFAFESEADSSDRFFNFY</sequence>
<evidence type="ECO:0000256" key="1">
    <source>
        <dbReference type="SAM" id="MobiDB-lite"/>
    </source>
</evidence>
<feature type="compositionally biased region" description="Basic residues" evidence="1">
    <location>
        <begin position="616"/>
        <end position="632"/>
    </location>
</feature>
<proteinExistence type="predicted"/>
<feature type="region of interest" description="Disordered" evidence="1">
    <location>
        <begin position="300"/>
        <end position="325"/>
    </location>
</feature>
<feature type="compositionally biased region" description="Acidic residues" evidence="1">
    <location>
        <begin position="650"/>
        <end position="660"/>
    </location>
</feature>
<dbReference type="Proteomes" id="UP000594262">
    <property type="component" value="Unplaced"/>
</dbReference>
<dbReference type="AlphaFoldDB" id="A0A7M5V3B9"/>
<organism evidence="2 3">
    <name type="scientific">Clytia hemisphaerica</name>
    <dbReference type="NCBI Taxonomy" id="252671"/>
    <lineage>
        <taxon>Eukaryota</taxon>
        <taxon>Metazoa</taxon>
        <taxon>Cnidaria</taxon>
        <taxon>Hydrozoa</taxon>
        <taxon>Hydroidolina</taxon>
        <taxon>Leptothecata</taxon>
        <taxon>Obeliida</taxon>
        <taxon>Clytiidae</taxon>
        <taxon>Clytia</taxon>
    </lineage>
</organism>
<accession>A0A7M5V3B9</accession>
<reference evidence="2" key="1">
    <citation type="submission" date="2021-01" db="UniProtKB">
        <authorList>
            <consortium name="EnsemblMetazoa"/>
        </authorList>
    </citation>
    <scope>IDENTIFICATION</scope>
</reference>
<dbReference type="EnsemblMetazoa" id="CLYHEMT005412.1">
    <property type="protein sequence ID" value="CLYHEMP005412.1"/>
    <property type="gene ID" value="CLYHEMG005412"/>
</dbReference>
<dbReference type="RefSeq" id="XP_066913372.1">
    <property type="nucleotide sequence ID" value="XM_067057271.1"/>
</dbReference>
<keyword evidence="3" id="KW-1185">Reference proteome</keyword>